<keyword evidence="2" id="KW-1185">Reference proteome</keyword>
<sequence length="479" mass="54044">MGNHDKAGVQTTIEIIETEVLELEKQESDLLAQLYRLQDTIARKRSLAGNLKNSLVPINRLPTEILLACFGKVVQDWEDENDGVDERAVAKLAKSQWFGDADFELPCTPIFAISHVSHHWRHLAINAPNLWTNLVVTPGFEYHMVIFRDVLRRAKGAAKFHYFAPDKPPSPAEHLLLETIMPLIHTQQISALTFLDSGALLSRLFSWVVEQTVMHPQSPPSSALAHLTALSIFGLRYPSGLTFSDLTRLLSAAPQLKTLKLQWQLTLAERPHKTVIALPTLENLTIIESNLFACTFLGSLSAPDVCQLKLLMWDPQPEEDPTASCLFLDDNNNVDSGLRVPRFPKVHNLTLSFVYDYGRMDTSMIEAFPRVTHLTLGNPGLLYWHSACASLGLPAFQCLQHLTLGFAFQDAGDEIRHLNMRHNYYWLWQRKSKNQADRPLLISLLDRSTEPAPDAGKHLFKYYKELQNHGVFDAGSSRL</sequence>
<organism evidence="1 2">
    <name type="scientific">Hygrophoropsis aurantiaca</name>
    <dbReference type="NCBI Taxonomy" id="72124"/>
    <lineage>
        <taxon>Eukaryota</taxon>
        <taxon>Fungi</taxon>
        <taxon>Dikarya</taxon>
        <taxon>Basidiomycota</taxon>
        <taxon>Agaricomycotina</taxon>
        <taxon>Agaricomycetes</taxon>
        <taxon>Agaricomycetidae</taxon>
        <taxon>Boletales</taxon>
        <taxon>Coniophorineae</taxon>
        <taxon>Hygrophoropsidaceae</taxon>
        <taxon>Hygrophoropsis</taxon>
    </lineage>
</organism>
<proteinExistence type="predicted"/>
<evidence type="ECO:0000313" key="1">
    <source>
        <dbReference type="EMBL" id="KAH7905397.1"/>
    </source>
</evidence>
<reference evidence="1" key="1">
    <citation type="journal article" date="2021" name="New Phytol.">
        <title>Evolutionary innovations through gain and loss of genes in the ectomycorrhizal Boletales.</title>
        <authorList>
            <person name="Wu G."/>
            <person name="Miyauchi S."/>
            <person name="Morin E."/>
            <person name="Kuo A."/>
            <person name="Drula E."/>
            <person name="Varga T."/>
            <person name="Kohler A."/>
            <person name="Feng B."/>
            <person name="Cao Y."/>
            <person name="Lipzen A."/>
            <person name="Daum C."/>
            <person name="Hundley H."/>
            <person name="Pangilinan J."/>
            <person name="Johnson J."/>
            <person name="Barry K."/>
            <person name="LaButti K."/>
            <person name="Ng V."/>
            <person name="Ahrendt S."/>
            <person name="Min B."/>
            <person name="Choi I.G."/>
            <person name="Park H."/>
            <person name="Plett J.M."/>
            <person name="Magnuson J."/>
            <person name="Spatafora J.W."/>
            <person name="Nagy L.G."/>
            <person name="Henrissat B."/>
            <person name="Grigoriev I.V."/>
            <person name="Yang Z.L."/>
            <person name="Xu J."/>
            <person name="Martin F.M."/>
        </authorList>
    </citation>
    <scope>NUCLEOTIDE SEQUENCE</scope>
    <source>
        <strain evidence="1">ATCC 28755</strain>
    </source>
</reference>
<dbReference type="Proteomes" id="UP000790377">
    <property type="component" value="Unassembled WGS sequence"/>
</dbReference>
<evidence type="ECO:0000313" key="2">
    <source>
        <dbReference type="Proteomes" id="UP000790377"/>
    </source>
</evidence>
<gene>
    <name evidence="1" type="ORF">BJ138DRAFT_1164835</name>
</gene>
<feature type="non-terminal residue" evidence="1">
    <location>
        <position position="479"/>
    </location>
</feature>
<name>A0ACB7ZWY0_9AGAM</name>
<dbReference type="EMBL" id="MU268202">
    <property type="protein sequence ID" value="KAH7905397.1"/>
    <property type="molecule type" value="Genomic_DNA"/>
</dbReference>
<comment type="caution">
    <text evidence="1">The sequence shown here is derived from an EMBL/GenBank/DDBJ whole genome shotgun (WGS) entry which is preliminary data.</text>
</comment>
<accession>A0ACB7ZWY0</accession>
<protein>
    <submittedName>
        <fullName evidence="1">Uncharacterized protein</fullName>
    </submittedName>
</protein>